<dbReference type="KEGG" id="hpse:HPF_20225"/>
<proteinExistence type="predicted"/>
<feature type="region of interest" description="Disordered" evidence="1">
    <location>
        <begin position="99"/>
        <end position="121"/>
    </location>
</feature>
<dbReference type="Proteomes" id="UP000293912">
    <property type="component" value="Chromosome"/>
</dbReference>
<sequence length="121" mass="12810">MTQRTSPHPWIAALQVGLDGLEKALLQGDAPAVERASQHVQEVLKKAPRTADFGVPGSRLRDDMQQAAHSFGLLRQAVLRAQAQSQRAVQSLLPQQATGTYGRLAGQNSSTGGAGHGYLSA</sequence>
<accession>A0A4P6X1Q2</accession>
<feature type="compositionally biased region" description="Gly residues" evidence="1">
    <location>
        <begin position="112"/>
        <end position="121"/>
    </location>
</feature>
<gene>
    <name evidence="2" type="ORF">HPF_20225</name>
</gene>
<dbReference type="AlphaFoldDB" id="A0A4P6X1Q2"/>
<keyword evidence="3" id="KW-1185">Reference proteome</keyword>
<name>A0A4P6X1Q2_HYDPS</name>
<dbReference type="EMBL" id="CP037867">
    <property type="protein sequence ID" value="QBM30030.1"/>
    <property type="molecule type" value="Genomic_DNA"/>
</dbReference>
<reference evidence="2 3" key="1">
    <citation type="submission" date="2019-03" db="EMBL/GenBank/DDBJ databases">
        <authorList>
            <person name="Sebastian G."/>
            <person name="Baumann P."/>
            <person name="Ruckert C."/>
            <person name="Kalinowski J."/>
            <person name="Nebel B."/>
            <person name="Takors R."/>
            <person name="Blombach B."/>
        </authorList>
    </citation>
    <scope>NUCLEOTIDE SEQUENCE [LARGE SCALE GENOMIC DNA]</scope>
    <source>
        <strain evidence="2 3">DSM 1084</strain>
    </source>
</reference>
<evidence type="ECO:0000256" key="1">
    <source>
        <dbReference type="SAM" id="MobiDB-lite"/>
    </source>
</evidence>
<organism evidence="2 3">
    <name type="scientific">Hydrogenophaga pseudoflava</name>
    <name type="common">Pseudomonas carboxydoflava</name>
    <dbReference type="NCBI Taxonomy" id="47421"/>
    <lineage>
        <taxon>Bacteria</taxon>
        <taxon>Pseudomonadati</taxon>
        <taxon>Pseudomonadota</taxon>
        <taxon>Betaproteobacteria</taxon>
        <taxon>Burkholderiales</taxon>
        <taxon>Comamonadaceae</taxon>
        <taxon>Hydrogenophaga</taxon>
    </lineage>
</organism>
<evidence type="ECO:0000313" key="3">
    <source>
        <dbReference type="Proteomes" id="UP000293912"/>
    </source>
</evidence>
<evidence type="ECO:0000313" key="2">
    <source>
        <dbReference type="EMBL" id="QBM30030.1"/>
    </source>
</evidence>
<dbReference type="RefSeq" id="WP_133157664.1">
    <property type="nucleotide sequence ID" value="NZ_CP037867.1"/>
</dbReference>
<protein>
    <submittedName>
        <fullName evidence="2">Uncharacterized protein</fullName>
    </submittedName>
</protein>